<organism evidence="3 4">
    <name type="scientific">Prymnesium parvum</name>
    <name type="common">Toxic golden alga</name>
    <dbReference type="NCBI Taxonomy" id="97485"/>
    <lineage>
        <taxon>Eukaryota</taxon>
        <taxon>Haptista</taxon>
        <taxon>Haptophyta</taxon>
        <taxon>Prymnesiophyceae</taxon>
        <taxon>Prymnesiales</taxon>
        <taxon>Prymnesiaceae</taxon>
        <taxon>Prymnesium</taxon>
    </lineage>
</organism>
<accession>A0AB34JTG3</accession>
<evidence type="ECO:0000313" key="3">
    <source>
        <dbReference type="EMBL" id="KAL1524317.1"/>
    </source>
</evidence>
<proteinExistence type="predicted"/>
<sequence length="147" mass="14598">MAAEAGAPSGRPRLGASIELFGAPVTLRLEHLGALLVAAAVSGVEGLCALVFLFVAFAYARAAPPHAPPAPPQPRRAPRAREPGVLGLLKHLVGPLPSGDAVSAARADPPACSPIPVRAEAARQDGSDARRAAAAAAAARATAAGGR</sequence>
<dbReference type="Proteomes" id="UP001515480">
    <property type="component" value="Unassembled WGS sequence"/>
</dbReference>
<evidence type="ECO:0000313" key="4">
    <source>
        <dbReference type="Proteomes" id="UP001515480"/>
    </source>
</evidence>
<feature type="compositionally biased region" description="Basic and acidic residues" evidence="1">
    <location>
        <begin position="120"/>
        <end position="129"/>
    </location>
</feature>
<evidence type="ECO:0000256" key="1">
    <source>
        <dbReference type="SAM" id="MobiDB-lite"/>
    </source>
</evidence>
<feature type="transmembrane region" description="Helical" evidence="2">
    <location>
        <begin position="34"/>
        <end position="59"/>
    </location>
</feature>
<dbReference type="EMBL" id="JBGBPQ010000005">
    <property type="protein sequence ID" value="KAL1524317.1"/>
    <property type="molecule type" value="Genomic_DNA"/>
</dbReference>
<reference evidence="3 4" key="1">
    <citation type="journal article" date="2024" name="Science">
        <title>Giant polyketide synthase enzymes in the biosynthesis of giant marine polyether toxins.</title>
        <authorList>
            <person name="Fallon T.R."/>
            <person name="Shende V.V."/>
            <person name="Wierzbicki I.H."/>
            <person name="Pendleton A.L."/>
            <person name="Watervoot N.F."/>
            <person name="Auber R.P."/>
            <person name="Gonzalez D.J."/>
            <person name="Wisecaver J.H."/>
            <person name="Moore B.S."/>
        </authorList>
    </citation>
    <scope>NUCLEOTIDE SEQUENCE [LARGE SCALE GENOMIC DNA]</scope>
    <source>
        <strain evidence="3 4">12B1</strain>
    </source>
</reference>
<keyword evidence="2" id="KW-0812">Transmembrane</keyword>
<keyword evidence="4" id="KW-1185">Reference proteome</keyword>
<keyword evidence="2" id="KW-1133">Transmembrane helix</keyword>
<protein>
    <submittedName>
        <fullName evidence="3">Uncharacterized protein</fullName>
    </submittedName>
</protein>
<evidence type="ECO:0000256" key="2">
    <source>
        <dbReference type="SAM" id="Phobius"/>
    </source>
</evidence>
<feature type="region of interest" description="Disordered" evidence="1">
    <location>
        <begin position="99"/>
        <end position="129"/>
    </location>
</feature>
<gene>
    <name evidence="3" type="ORF">AB1Y20_019218</name>
</gene>
<keyword evidence="2" id="KW-0472">Membrane</keyword>
<name>A0AB34JTG3_PRYPA</name>
<dbReference type="AlphaFoldDB" id="A0AB34JTG3"/>
<comment type="caution">
    <text evidence="3">The sequence shown here is derived from an EMBL/GenBank/DDBJ whole genome shotgun (WGS) entry which is preliminary data.</text>
</comment>